<dbReference type="Pfam" id="PF01903">
    <property type="entry name" value="CbiX"/>
    <property type="match status" value="1"/>
</dbReference>
<organism evidence="3 4">
    <name type="scientific">Paenibacillus apiarius</name>
    <dbReference type="NCBI Taxonomy" id="46240"/>
    <lineage>
        <taxon>Bacteria</taxon>
        <taxon>Bacillati</taxon>
        <taxon>Bacillota</taxon>
        <taxon>Bacilli</taxon>
        <taxon>Bacillales</taxon>
        <taxon>Paenibacillaceae</taxon>
        <taxon>Paenibacillus</taxon>
    </lineage>
</organism>
<accession>A0ABT4DZ29</accession>
<evidence type="ECO:0000313" key="3">
    <source>
        <dbReference type="EMBL" id="MCY9522622.1"/>
    </source>
</evidence>
<protein>
    <recommendedName>
        <fullName evidence="5">Cobalamin biosynthesis protein CbiX</fullName>
    </recommendedName>
</protein>
<dbReference type="PANTHER" id="PTHR33542">
    <property type="entry name" value="SIROHYDROCHLORIN FERROCHELATASE, CHLOROPLASTIC"/>
    <property type="match status" value="1"/>
</dbReference>
<dbReference type="InterPro" id="IPR002762">
    <property type="entry name" value="CbiX-like"/>
</dbReference>
<evidence type="ECO:0000313" key="4">
    <source>
        <dbReference type="Proteomes" id="UP001207626"/>
    </source>
</evidence>
<sequence length="338" mass="35425">MKPGLLVVSHGSRDGSWVTLVDEAIAKAAWPEGVPIASSFLECVPGRNIQDGIDALEAQGVDHIGVIPLFVSAGSKHVDEIAYALGVTAAPLAETELAPFRVNARVLYGRPLDGGAVAAELGEACGGRPGLAGGKEANGGAGVAARVFGGADDAEEDILLRMVEARLRGLGVRPGADGVLLIAHGSPHEPFQARWHESLRGLARLLVKRGMCAAASHALLCCEDIAAAAQRLMSLLSGAADGFGERAEKLAAPLSMFDAAPSLGADEELGEHAVKRRVAVVPVFLSRGYFTTHVIPERLADVPVMYDGQTLLPYPALSRWLEREAERLLGMLAGRLSE</sequence>
<evidence type="ECO:0000256" key="2">
    <source>
        <dbReference type="ARBA" id="ARBA00023239"/>
    </source>
</evidence>
<evidence type="ECO:0000256" key="1">
    <source>
        <dbReference type="ARBA" id="ARBA00022723"/>
    </source>
</evidence>
<dbReference type="RefSeq" id="WP_087432066.1">
    <property type="nucleotide sequence ID" value="NZ_JAMDLW010000041.1"/>
</dbReference>
<keyword evidence="1" id="KW-0479">Metal-binding</keyword>
<gene>
    <name evidence="3" type="ORF">M5X09_23685</name>
</gene>
<name>A0ABT4DZ29_9BACL</name>
<dbReference type="InterPro" id="IPR050963">
    <property type="entry name" value="Sirohydro_Cobaltochel/CbiX"/>
</dbReference>
<evidence type="ECO:0008006" key="5">
    <source>
        <dbReference type="Google" id="ProtNLM"/>
    </source>
</evidence>
<dbReference type="Gene3D" id="3.40.50.1400">
    <property type="match status" value="2"/>
</dbReference>
<dbReference type="Proteomes" id="UP001207626">
    <property type="component" value="Unassembled WGS sequence"/>
</dbReference>
<proteinExistence type="predicted"/>
<reference evidence="3 4" key="1">
    <citation type="submission" date="2022-05" db="EMBL/GenBank/DDBJ databases">
        <title>Genome Sequencing of Bee-Associated Microbes.</title>
        <authorList>
            <person name="Dunlap C."/>
        </authorList>
    </citation>
    <scope>NUCLEOTIDE SEQUENCE [LARGE SCALE GENOMIC DNA]</scope>
    <source>
        <strain evidence="3 4">NRRL NRS-1438</strain>
    </source>
</reference>
<dbReference type="PANTHER" id="PTHR33542:SF3">
    <property type="entry name" value="SIROHYDROCHLORIN FERROCHELATASE, CHLOROPLASTIC"/>
    <property type="match status" value="1"/>
</dbReference>
<dbReference type="EMBL" id="JAMDLW010000041">
    <property type="protein sequence ID" value="MCY9522622.1"/>
    <property type="molecule type" value="Genomic_DNA"/>
</dbReference>
<keyword evidence="4" id="KW-1185">Reference proteome</keyword>
<keyword evidence="2" id="KW-0456">Lyase</keyword>
<dbReference type="SUPFAM" id="SSF53800">
    <property type="entry name" value="Chelatase"/>
    <property type="match status" value="2"/>
</dbReference>
<comment type="caution">
    <text evidence="3">The sequence shown here is derived from an EMBL/GenBank/DDBJ whole genome shotgun (WGS) entry which is preliminary data.</text>
</comment>